<dbReference type="EMBL" id="CAKMMF010000012">
    <property type="protein sequence ID" value="CAH1206233.1"/>
    <property type="molecule type" value="Genomic_DNA"/>
</dbReference>
<evidence type="ECO:0000313" key="2">
    <source>
        <dbReference type="Proteomes" id="UP000838686"/>
    </source>
</evidence>
<evidence type="ECO:0000313" key="1">
    <source>
        <dbReference type="EMBL" id="CAH1206233.1"/>
    </source>
</evidence>
<dbReference type="SUPFAM" id="SSF56784">
    <property type="entry name" value="HAD-like"/>
    <property type="match status" value="1"/>
</dbReference>
<gene>
    <name evidence="1" type="ORF">PAECIP111893_02478</name>
</gene>
<dbReference type="InterPro" id="IPR036412">
    <property type="entry name" value="HAD-like_sf"/>
</dbReference>
<dbReference type="Gene3D" id="1.10.150.240">
    <property type="entry name" value="Putative phosphatase, domain 2"/>
    <property type="match status" value="1"/>
</dbReference>
<dbReference type="InterPro" id="IPR023198">
    <property type="entry name" value="PGP-like_dom2"/>
</dbReference>
<sequence>MKIKAIFLDFYGTLVHEDDDIIPLICKHVQAGSAVECRIEDIGNYWWQVFSRMFQNSYGESFKTQRELNKRFSTFCEM</sequence>
<dbReference type="InterPro" id="IPR023214">
    <property type="entry name" value="HAD_sf"/>
</dbReference>
<protein>
    <recommendedName>
        <fullName evidence="3">HAD family hydrolase</fullName>
    </recommendedName>
</protein>
<reference evidence="1" key="1">
    <citation type="submission" date="2022-01" db="EMBL/GenBank/DDBJ databases">
        <authorList>
            <person name="Criscuolo A."/>
        </authorList>
    </citation>
    <scope>NUCLEOTIDE SEQUENCE</scope>
    <source>
        <strain evidence="1">CIP111893</strain>
    </source>
</reference>
<dbReference type="Gene3D" id="3.40.50.1000">
    <property type="entry name" value="HAD superfamily/HAD-like"/>
    <property type="match status" value="1"/>
</dbReference>
<organism evidence="1 2">
    <name type="scientific">Paenibacillus plantiphilus</name>
    <dbReference type="NCBI Taxonomy" id="2905650"/>
    <lineage>
        <taxon>Bacteria</taxon>
        <taxon>Bacillati</taxon>
        <taxon>Bacillota</taxon>
        <taxon>Bacilli</taxon>
        <taxon>Bacillales</taxon>
        <taxon>Paenibacillaceae</taxon>
        <taxon>Paenibacillus</taxon>
    </lineage>
</organism>
<evidence type="ECO:0008006" key="3">
    <source>
        <dbReference type="Google" id="ProtNLM"/>
    </source>
</evidence>
<dbReference type="Proteomes" id="UP000838686">
    <property type="component" value="Unassembled WGS sequence"/>
</dbReference>
<keyword evidence="2" id="KW-1185">Reference proteome</keyword>
<proteinExistence type="predicted"/>
<accession>A0ABM9CAJ5</accession>
<comment type="caution">
    <text evidence="1">The sequence shown here is derived from an EMBL/GenBank/DDBJ whole genome shotgun (WGS) entry which is preliminary data.</text>
</comment>
<dbReference type="RefSeq" id="WP_236342673.1">
    <property type="nucleotide sequence ID" value="NZ_CAKMMF010000012.1"/>
</dbReference>
<name>A0ABM9CAJ5_9BACL</name>